<feature type="compositionally biased region" description="Gly residues" evidence="10">
    <location>
        <begin position="1187"/>
        <end position="1198"/>
    </location>
</feature>
<feature type="domain" description="Helicase C-terminal" evidence="13">
    <location>
        <begin position="1298"/>
        <end position="1457"/>
    </location>
</feature>
<feature type="compositionally biased region" description="Basic and acidic residues" evidence="10">
    <location>
        <begin position="471"/>
        <end position="482"/>
    </location>
</feature>
<evidence type="ECO:0000256" key="6">
    <source>
        <dbReference type="ARBA" id="ARBA00022806"/>
    </source>
</evidence>
<evidence type="ECO:0000256" key="8">
    <source>
        <dbReference type="ARBA" id="ARBA00022840"/>
    </source>
</evidence>
<dbReference type="OrthoDB" id="448448at2759"/>
<dbReference type="SMART" id="SM00487">
    <property type="entry name" value="DEXDc"/>
    <property type="match status" value="1"/>
</dbReference>
<feature type="compositionally biased region" description="Basic and acidic residues" evidence="10">
    <location>
        <begin position="337"/>
        <end position="356"/>
    </location>
</feature>
<dbReference type="SUPFAM" id="SSF57850">
    <property type="entry name" value="RING/U-box"/>
    <property type="match status" value="1"/>
</dbReference>
<dbReference type="CDD" id="cd16449">
    <property type="entry name" value="RING-HC"/>
    <property type="match status" value="1"/>
</dbReference>
<protein>
    <recommendedName>
        <fullName evidence="16">SNF2 family domain-containing protein</fullName>
    </recommendedName>
</protein>
<dbReference type="Pfam" id="PF00271">
    <property type="entry name" value="Helicase_C"/>
    <property type="match status" value="1"/>
</dbReference>
<keyword evidence="7" id="KW-0862">Zinc</keyword>
<evidence type="ECO:0000256" key="2">
    <source>
        <dbReference type="ARBA" id="ARBA00022723"/>
    </source>
</evidence>
<dbReference type="PANTHER" id="PTHR45626:SF17">
    <property type="entry name" value="HELICASE-LIKE TRANSCRIPTION FACTOR"/>
    <property type="match status" value="1"/>
</dbReference>
<evidence type="ECO:0000256" key="4">
    <source>
        <dbReference type="ARBA" id="ARBA00022771"/>
    </source>
</evidence>
<evidence type="ECO:0000259" key="13">
    <source>
        <dbReference type="PROSITE" id="PS51194"/>
    </source>
</evidence>
<keyword evidence="15" id="KW-1185">Reference proteome</keyword>
<dbReference type="CDD" id="cd18793">
    <property type="entry name" value="SF2_C_SNF"/>
    <property type="match status" value="1"/>
</dbReference>
<dbReference type="InterPro" id="IPR027417">
    <property type="entry name" value="P-loop_NTPase"/>
</dbReference>
<keyword evidence="4 9" id="KW-0863">Zinc-finger</keyword>
<feature type="region of interest" description="Disordered" evidence="10">
    <location>
        <begin position="1478"/>
        <end position="1567"/>
    </location>
</feature>
<dbReference type="Proteomes" id="UP000006753">
    <property type="component" value="Unassembled WGS sequence"/>
</dbReference>
<dbReference type="InterPro" id="IPR038718">
    <property type="entry name" value="SNF2-like_sf"/>
</dbReference>
<organism evidence="14 15">
    <name type="scientific">Marssonina brunnea f. sp. multigermtubi (strain MB_m1)</name>
    <name type="common">Marssonina leaf spot fungus</name>
    <dbReference type="NCBI Taxonomy" id="1072389"/>
    <lineage>
        <taxon>Eukaryota</taxon>
        <taxon>Fungi</taxon>
        <taxon>Dikarya</taxon>
        <taxon>Ascomycota</taxon>
        <taxon>Pezizomycotina</taxon>
        <taxon>Leotiomycetes</taxon>
        <taxon>Helotiales</taxon>
        <taxon>Drepanopezizaceae</taxon>
        <taxon>Drepanopeziza</taxon>
    </lineage>
</organism>
<dbReference type="InterPro" id="IPR049730">
    <property type="entry name" value="SNF2/RAD54-like_C"/>
</dbReference>
<dbReference type="GO" id="GO:0008094">
    <property type="term" value="F:ATP-dependent activity, acting on DNA"/>
    <property type="evidence" value="ECO:0007669"/>
    <property type="project" value="TreeGrafter"/>
</dbReference>
<feature type="compositionally biased region" description="Basic and acidic residues" evidence="10">
    <location>
        <begin position="1199"/>
        <end position="1216"/>
    </location>
</feature>
<dbReference type="InterPro" id="IPR000330">
    <property type="entry name" value="SNF2_N"/>
</dbReference>
<feature type="compositionally biased region" description="Gly residues" evidence="10">
    <location>
        <begin position="1491"/>
        <end position="1503"/>
    </location>
</feature>
<dbReference type="EMBL" id="JH921430">
    <property type="protein sequence ID" value="EKD20099.1"/>
    <property type="molecule type" value="Genomic_DNA"/>
</dbReference>
<feature type="region of interest" description="Disordered" evidence="10">
    <location>
        <begin position="1"/>
        <end position="169"/>
    </location>
</feature>
<dbReference type="InParanoid" id="K1Y4M5"/>
<dbReference type="InterPro" id="IPR017907">
    <property type="entry name" value="Znf_RING_CS"/>
</dbReference>
<evidence type="ECO:0000259" key="11">
    <source>
        <dbReference type="PROSITE" id="PS50089"/>
    </source>
</evidence>
<feature type="compositionally biased region" description="Basic and acidic residues" evidence="10">
    <location>
        <begin position="512"/>
        <end position="530"/>
    </location>
</feature>
<dbReference type="SMART" id="SM00184">
    <property type="entry name" value="RING"/>
    <property type="match status" value="1"/>
</dbReference>
<proteinExistence type="inferred from homology"/>
<feature type="compositionally biased region" description="Polar residues" evidence="10">
    <location>
        <begin position="24"/>
        <end position="36"/>
    </location>
</feature>
<dbReference type="InterPro" id="IPR013083">
    <property type="entry name" value="Znf_RING/FYVE/PHD"/>
</dbReference>
<dbReference type="Gene3D" id="3.40.50.10810">
    <property type="entry name" value="Tandem AAA-ATPase domain"/>
    <property type="match status" value="1"/>
</dbReference>
<dbReference type="PROSITE" id="PS51192">
    <property type="entry name" value="HELICASE_ATP_BIND_1"/>
    <property type="match status" value="1"/>
</dbReference>
<keyword evidence="2" id="KW-0479">Metal-binding</keyword>
<evidence type="ECO:0000256" key="7">
    <source>
        <dbReference type="ARBA" id="ARBA00022833"/>
    </source>
</evidence>
<dbReference type="Pfam" id="PF00176">
    <property type="entry name" value="SNF2-rel_dom"/>
    <property type="match status" value="1"/>
</dbReference>
<evidence type="ECO:0000256" key="9">
    <source>
        <dbReference type="PROSITE-ProRule" id="PRU00175"/>
    </source>
</evidence>
<feature type="compositionally biased region" description="Polar residues" evidence="10">
    <location>
        <begin position="59"/>
        <end position="74"/>
    </location>
</feature>
<feature type="compositionally biased region" description="Basic and acidic residues" evidence="10">
    <location>
        <begin position="566"/>
        <end position="592"/>
    </location>
</feature>
<keyword evidence="6" id="KW-0347">Helicase</keyword>
<dbReference type="InterPro" id="IPR050628">
    <property type="entry name" value="SNF2_RAD54_helicase_TF"/>
</dbReference>
<reference evidence="14 15" key="1">
    <citation type="journal article" date="2012" name="BMC Genomics">
        <title>Sequencing the genome of Marssonina brunnea reveals fungus-poplar co-evolution.</title>
        <authorList>
            <person name="Zhu S."/>
            <person name="Cao Y.-Z."/>
            <person name="Jiang C."/>
            <person name="Tan B.-Y."/>
            <person name="Wang Z."/>
            <person name="Feng S."/>
            <person name="Zhang L."/>
            <person name="Su X.-H."/>
            <person name="Brejova B."/>
            <person name="Vinar T."/>
            <person name="Xu M."/>
            <person name="Wang M.-X."/>
            <person name="Zhang S.-G."/>
            <person name="Huang M.-R."/>
            <person name="Wu R."/>
            <person name="Zhou Y."/>
        </authorList>
    </citation>
    <scope>NUCLEOTIDE SEQUENCE [LARGE SCALE GENOMIC DNA]</scope>
    <source>
        <strain evidence="14 15">MB_m1</strain>
    </source>
</reference>
<dbReference type="Gene3D" id="3.40.50.300">
    <property type="entry name" value="P-loop containing nucleotide triphosphate hydrolases"/>
    <property type="match status" value="1"/>
</dbReference>
<dbReference type="STRING" id="1072389.K1Y4M5"/>
<dbReference type="PROSITE" id="PS51194">
    <property type="entry name" value="HELICASE_CTER"/>
    <property type="match status" value="1"/>
</dbReference>
<evidence type="ECO:0000259" key="12">
    <source>
        <dbReference type="PROSITE" id="PS51192"/>
    </source>
</evidence>
<dbReference type="GO" id="GO:0008270">
    <property type="term" value="F:zinc ion binding"/>
    <property type="evidence" value="ECO:0007669"/>
    <property type="project" value="UniProtKB-KW"/>
</dbReference>
<dbReference type="InterPro" id="IPR027370">
    <property type="entry name" value="Znf-RING_euk"/>
</dbReference>
<evidence type="ECO:0000256" key="3">
    <source>
        <dbReference type="ARBA" id="ARBA00022741"/>
    </source>
</evidence>
<dbReference type="SMART" id="SM00490">
    <property type="entry name" value="HELICc"/>
    <property type="match status" value="1"/>
</dbReference>
<dbReference type="GO" id="GO:0005634">
    <property type="term" value="C:nucleus"/>
    <property type="evidence" value="ECO:0007669"/>
    <property type="project" value="TreeGrafter"/>
</dbReference>
<keyword evidence="5" id="KW-0378">Hydrolase</keyword>
<dbReference type="PROSITE" id="PS50089">
    <property type="entry name" value="ZF_RING_2"/>
    <property type="match status" value="1"/>
</dbReference>
<dbReference type="eggNOG" id="KOG1001">
    <property type="taxonomic scope" value="Eukaryota"/>
</dbReference>
<feature type="compositionally biased region" description="Gly residues" evidence="10">
    <location>
        <begin position="1535"/>
        <end position="1545"/>
    </location>
</feature>
<dbReference type="HOGENOM" id="CLU_000315_3_0_1"/>
<feature type="compositionally biased region" description="Acidic residues" evidence="10">
    <location>
        <begin position="457"/>
        <end position="470"/>
    </location>
</feature>
<dbReference type="InterPro" id="IPR001841">
    <property type="entry name" value="Znf_RING"/>
</dbReference>
<name>K1Y4M5_MARBU</name>
<feature type="region of interest" description="Disordered" evidence="10">
    <location>
        <begin position="271"/>
        <end position="293"/>
    </location>
</feature>
<sequence length="1567" mass="174600">MARPQINEDFSEFNQTDEMDVDNAPTSQGSTQTAGSGRSIFSPAAPAISQEDMLPSIERATTQPSTPGLDSQSGGRPLAIQNLFSQSIFKSEDREMSGMNLGNSTPHASTPHNTSDMENADGERQYSPALFISESRGESEGAPMAASPISRRRATTQEHPLPSTSIFGGAVGGPVATPSIFGGPVQAPKSIPKQAYNPAPLLRDDDHAAKPAQLVIITPENHPDDDCMIIEEADASTEAKQKWKKPSKAKKVARDDDEVVFVKEEPIHHAAFPSPAPAVQLSSPPPPPKKPANAFAVAKILAAQQAMFRSVRAQSNGEGPSRVQIRGHHAQPLSSRGSDRFEDPNFGRHDPQHVQADEDDAWMIEEEGFDYEFEKMTRLEDLLARRERKGNLTQEESLELFKIRKRLEMKERLRAAAASRDDEEKSLLLPAETRKQTVRRHRRDRPCQAESEGVESNIEDDAEGAYDDRDEIVRMMAELDGRDAEEEDLGLTKSGKPRKRRVRLANGITQSRPKDAREYAAREKEKERSKIQKKKARQLAAPVTASSSRRKTAPAAAKGRGRGKRREKEKSKAANRTAKDKSRGKGKGKDVVKNGSSLISAAGGFAQRNGEDKIGQMILEDLMSNDPISERLQNPVFNRPAEAIISGPQVKNTQFQLLFANIPEPESNVERGAIKTDKAKLREASRSFGYAKCKAHDGKWLIKGMKSPLYHHQLLGAQWMVQRELSSQAPHGGLLADSMGLGKTVQTLACMVGNPPGPEDIQRKVNTTLIVVPVTVIEQWIEEIRLHVDERIFPKVLHYKTSSKLDINILQDIDIVVTSYNEVMKQFPFPDTEGRLVIAKNGYQKWWKRAIKSMGVLHQINWYRVVLDEAQAIKNNSARTSLACQNLKSVYRWCLTGTPLLNRLEELFPYLRFLKANYSMDWQTFQKYFCDPMTDISYCRISTVLSYTMMRRTMKTTILNRPIITLPPPHPNIQYISFSPEEQIIYRITENRFRSNLNSFFKKGQASRNYGVFMVQLLRLRQCTSHPFMLERTIKESWTTEDLHELQSGLGKLKNKAKPFYEQCKVWVEQSEARRNERRDRGEDVPDDEMLPFGRSDYGREFNMVKVLKTLNEQELYGRVTCSICSDIPIDPTQTDCGHIFCKDCLDSFCHQLVAGEQEFMTCPECNRVFQRTTPVQQPPDDFDDGGFSGSGSRGNGNGKDKGKWKENSTSKGRDLLGFEPCTKDSSWVTKSDTDPDFPLTASSKTTALKALLLKGFEEAPLDKVWFFLTSLCSGKQESGTSNFSGNLLETLEIVCFLGADAVLMCEQKQVVIYVQFRTLARIVGRICQSEGWGFLYLTGDSSLEHRTKAIKHFREDDEAKILIAGLKCGGLGLNFPWANRCISLDLWWNHAVEQQAFGRIFRIGQLKETYMTRIVVKNSVDMRMLSMQLHKLRNLERAMRDGESKETPNLSMKQLSNLFGFLKTDGDGQIVSVEADYEDGEEGEGEREGGGGGSYGGSGGSRNAGARDVGADGDGDGAGAGGMSSDNGARKGASWGGENWGNTGGSNPEEISSWNDGSKEGSGRAP</sequence>
<dbReference type="PROSITE" id="PS00518">
    <property type="entry name" value="ZF_RING_1"/>
    <property type="match status" value="1"/>
</dbReference>
<evidence type="ECO:0000256" key="1">
    <source>
        <dbReference type="ARBA" id="ARBA00007025"/>
    </source>
</evidence>
<feature type="region of interest" description="Disordered" evidence="10">
    <location>
        <begin position="422"/>
        <end position="593"/>
    </location>
</feature>
<evidence type="ECO:0008006" key="16">
    <source>
        <dbReference type="Google" id="ProtNLM"/>
    </source>
</evidence>
<dbReference type="GO" id="GO:0016787">
    <property type="term" value="F:hydrolase activity"/>
    <property type="evidence" value="ECO:0007669"/>
    <property type="project" value="UniProtKB-KW"/>
</dbReference>
<feature type="compositionally biased region" description="Acidic residues" evidence="10">
    <location>
        <begin position="9"/>
        <end position="21"/>
    </location>
</feature>
<gene>
    <name evidence="14" type="ORF">MBM_02051</name>
</gene>
<dbReference type="PANTHER" id="PTHR45626">
    <property type="entry name" value="TRANSCRIPTION TERMINATION FACTOR 2-RELATED"/>
    <property type="match status" value="1"/>
</dbReference>
<dbReference type="GO" id="GO:0006281">
    <property type="term" value="P:DNA repair"/>
    <property type="evidence" value="ECO:0007669"/>
    <property type="project" value="TreeGrafter"/>
</dbReference>
<feature type="domain" description="Helicase ATP-binding" evidence="12">
    <location>
        <begin position="724"/>
        <end position="917"/>
    </location>
</feature>
<dbReference type="InterPro" id="IPR014001">
    <property type="entry name" value="Helicase_ATP-bd"/>
</dbReference>
<feature type="compositionally biased region" description="Polar residues" evidence="10">
    <location>
        <begin position="1546"/>
        <end position="1557"/>
    </location>
</feature>
<evidence type="ECO:0000313" key="15">
    <source>
        <dbReference type="Proteomes" id="UP000006753"/>
    </source>
</evidence>
<feature type="region of interest" description="Disordered" evidence="10">
    <location>
        <begin position="311"/>
        <end position="359"/>
    </location>
</feature>
<dbReference type="GO" id="GO:0005524">
    <property type="term" value="F:ATP binding"/>
    <property type="evidence" value="ECO:0007669"/>
    <property type="project" value="UniProtKB-KW"/>
</dbReference>
<dbReference type="GO" id="GO:0004386">
    <property type="term" value="F:helicase activity"/>
    <property type="evidence" value="ECO:0007669"/>
    <property type="project" value="UniProtKB-KW"/>
</dbReference>
<evidence type="ECO:0000313" key="14">
    <source>
        <dbReference type="EMBL" id="EKD20099.1"/>
    </source>
</evidence>
<feature type="region of interest" description="Disordered" evidence="10">
    <location>
        <begin position="1174"/>
        <end position="1216"/>
    </location>
</feature>
<keyword evidence="8" id="KW-0067">ATP-binding</keyword>
<dbReference type="CDD" id="cd18008">
    <property type="entry name" value="DEXDc_SHPRH-like"/>
    <property type="match status" value="1"/>
</dbReference>
<dbReference type="SUPFAM" id="SSF52540">
    <property type="entry name" value="P-loop containing nucleoside triphosphate hydrolases"/>
    <property type="match status" value="2"/>
</dbReference>
<feature type="compositionally biased region" description="Basic and acidic residues" evidence="10">
    <location>
        <begin position="1558"/>
        <end position="1567"/>
    </location>
</feature>
<evidence type="ECO:0000256" key="5">
    <source>
        <dbReference type="ARBA" id="ARBA00022801"/>
    </source>
</evidence>
<evidence type="ECO:0000256" key="10">
    <source>
        <dbReference type="SAM" id="MobiDB-lite"/>
    </source>
</evidence>
<dbReference type="Pfam" id="PF13445">
    <property type="entry name" value="zf-RING_UBOX"/>
    <property type="match status" value="1"/>
</dbReference>
<dbReference type="OMA" id="ARPQINE"/>
<feature type="compositionally biased region" description="Polar residues" evidence="10">
    <location>
        <begin position="100"/>
        <end position="117"/>
    </location>
</feature>
<accession>K1Y4M5</accession>
<feature type="domain" description="RING-type" evidence="11">
    <location>
        <begin position="1122"/>
        <end position="1167"/>
    </location>
</feature>
<dbReference type="KEGG" id="mbe:MBM_02051"/>
<comment type="similarity">
    <text evidence="1">Belongs to the SNF2/RAD54 helicase family.</text>
</comment>
<dbReference type="Gene3D" id="3.30.40.10">
    <property type="entry name" value="Zinc/RING finger domain, C3HC4 (zinc finger)"/>
    <property type="match status" value="1"/>
</dbReference>
<keyword evidence="3" id="KW-0547">Nucleotide-binding</keyword>
<dbReference type="InterPro" id="IPR001650">
    <property type="entry name" value="Helicase_C-like"/>
</dbReference>